<evidence type="ECO:0000313" key="4">
    <source>
        <dbReference type="Proteomes" id="UP000693981"/>
    </source>
</evidence>
<dbReference type="GO" id="GO:0016020">
    <property type="term" value="C:membrane"/>
    <property type="evidence" value="ECO:0007669"/>
    <property type="project" value="InterPro"/>
</dbReference>
<dbReference type="GO" id="GO:0042910">
    <property type="term" value="F:xenobiotic transmembrane transporter activity"/>
    <property type="evidence" value="ECO:0007669"/>
    <property type="project" value="InterPro"/>
</dbReference>
<evidence type="ECO:0000256" key="2">
    <source>
        <dbReference type="SAM" id="Phobius"/>
    </source>
</evidence>
<dbReference type="InterPro" id="IPR002528">
    <property type="entry name" value="MATE_fam"/>
</dbReference>
<dbReference type="OrthoDB" id="2126698at2759"/>
<dbReference type="EMBL" id="JAGDFL010001982">
    <property type="protein sequence ID" value="KAG7375158.1"/>
    <property type="molecule type" value="Genomic_DNA"/>
</dbReference>
<comment type="similarity">
    <text evidence="1">Belongs to the multi antimicrobial extrusion (MATE) (TC 2.A.66.1) family.</text>
</comment>
<dbReference type="GO" id="GO:0015297">
    <property type="term" value="F:antiporter activity"/>
    <property type="evidence" value="ECO:0007669"/>
    <property type="project" value="InterPro"/>
</dbReference>
<feature type="transmembrane region" description="Helical" evidence="2">
    <location>
        <begin position="6"/>
        <end position="31"/>
    </location>
</feature>
<feature type="transmembrane region" description="Helical" evidence="2">
    <location>
        <begin position="91"/>
        <end position="112"/>
    </location>
</feature>
<dbReference type="Proteomes" id="UP000693981">
    <property type="component" value="Unassembled WGS sequence"/>
</dbReference>
<keyword evidence="2" id="KW-1133">Transmembrane helix</keyword>
<feature type="transmembrane region" description="Helical" evidence="2">
    <location>
        <begin position="150"/>
        <end position="171"/>
    </location>
</feature>
<comment type="caution">
    <text evidence="3">The sequence shown here is derived from an EMBL/GenBank/DDBJ whole genome shotgun (WGS) entry which is preliminary data.</text>
</comment>
<evidence type="ECO:0008006" key="5">
    <source>
        <dbReference type="Google" id="ProtNLM"/>
    </source>
</evidence>
<feature type="transmembrane region" description="Helical" evidence="2">
    <location>
        <begin position="124"/>
        <end position="144"/>
    </location>
</feature>
<accession>A0A8T1V531</accession>
<dbReference type="PANTHER" id="PTHR11206">
    <property type="entry name" value="MULTIDRUG RESISTANCE PROTEIN"/>
    <property type="match status" value="1"/>
</dbReference>
<keyword evidence="2" id="KW-0812">Transmembrane</keyword>
<sequence>SVVTVAAHSVMVNVILLVYTMYAGLSVAANIRVGNCLGENMPKKARMARNIALGITTALAVCFAALLFGLSDHITLLFLDAGESADLASEVMAIWSPLTLMDGLNAVIQGIFRGAGKQKSAAIANGLAYYVGGVPLAVLLAYPCDLGVKGLWFGISFGNIVAVAAMFAMMLRYWSWEKLADDAQERTKQ</sequence>
<name>A0A8T1V531_9STRA</name>
<keyword evidence="2" id="KW-0472">Membrane</keyword>
<proteinExistence type="inferred from homology"/>
<reference evidence="3" key="1">
    <citation type="submission" date="2021-02" db="EMBL/GenBank/DDBJ databases">
        <authorList>
            <person name="Palmer J.M."/>
        </authorList>
    </citation>
    <scope>NUCLEOTIDE SEQUENCE</scope>
    <source>
        <strain evidence="3">SCRP23</strain>
    </source>
</reference>
<evidence type="ECO:0000313" key="3">
    <source>
        <dbReference type="EMBL" id="KAG7375158.1"/>
    </source>
</evidence>
<organism evidence="3 4">
    <name type="scientific">Phytophthora boehmeriae</name>
    <dbReference type="NCBI Taxonomy" id="109152"/>
    <lineage>
        <taxon>Eukaryota</taxon>
        <taxon>Sar</taxon>
        <taxon>Stramenopiles</taxon>
        <taxon>Oomycota</taxon>
        <taxon>Peronosporomycetes</taxon>
        <taxon>Peronosporales</taxon>
        <taxon>Peronosporaceae</taxon>
        <taxon>Phytophthora</taxon>
    </lineage>
</organism>
<dbReference type="Pfam" id="PF01554">
    <property type="entry name" value="MatE"/>
    <property type="match status" value="1"/>
</dbReference>
<protein>
    <recommendedName>
        <fullName evidence="5">Multidrug/Oligosaccharidyl-lipid/Polysaccharide (MOP) Flippase Superfamily</fullName>
    </recommendedName>
</protein>
<dbReference type="AlphaFoldDB" id="A0A8T1V531"/>
<feature type="transmembrane region" description="Helical" evidence="2">
    <location>
        <begin position="51"/>
        <end position="71"/>
    </location>
</feature>
<feature type="non-terminal residue" evidence="3">
    <location>
        <position position="1"/>
    </location>
</feature>
<evidence type="ECO:0000256" key="1">
    <source>
        <dbReference type="ARBA" id="ARBA00010199"/>
    </source>
</evidence>
<gene>
    <name evidence="3" type="ORF">PHYBOEH_003448</name>
</gene>
<keyword evidence="4" id="KW-1185">Reference proteome</keyword>